<dbReference type="Pfam" id="PF12704">
    <property type="entry name" value="MacB_PCD"/>
    <property type="match status" value="1"/>
</dbReference>
<dbReference type="InterPro" id="IPR025857">
    <property type="entry name" value="MacB_PCD"/>
</dbReference>
<feature type="domain" description="MacB-like periplasmic core" evidence="9">
    <location>
        <begin position="424"/>
        <end position="626"/>
    </location>
</feature>
<evidence type="ECO:0000313" key="10">
    <source>
        <dbReference type="EMBL" id="GAA2151350.1"/>
    </source>
</evidence>
<dbReference type="PANTHER" id="PTHR30572">
    <property type="entry name" value="MEMBRANE COMPONENT OF TRANSPORTER-RELATED"/>
    <property type="match status" value="1"/>
</dbReference>
<evidence type="ECO:0008006" key="12">
    <source>
        <dbReference type="Google" id="ProtNLM"/>
    </source>
</evidence>
<evidence type="ECO:0000256" key="4">
    <source>
        <dbReference type="ARBA" id="ARBA00022989"/>
    </source>
</evidence>
<dbReference type="RefSeq" id="WP_344467880.1">
    <property type="nucleotide sequence ID" value="NZ_BAAANT010000031.1"/>
</dbReference>
<reference evidence="10 11" key="1">
    <citation type="journal article" date="2019" name="Int. J. Syst. Evol. Microbiol.">
        <title>The Global Catalogue of Microorganisms (GCM) 10K type strain sequencing project: providing services to taxonomists for standard genome sequencing and annotation.</title>
        <authorList>
            <consortium name="The Broad Institute Genomics Platform"/>
            <consortium name="The Broad Institute Genome Sequencing Center for Infectious Disease"/>
            <person name="Wu L."/>
            <person name="Ma J."/>
        </authorList>
    </citation>
    <scope>NUCLEOTIDE SEQUENCE [LARGE SCALE GENOMIC DNA]</scope>
    <source>
        <strain evidence="10 11">JCM 14560</strain>
    </source>
</reference>
<feature type="domain" description="ABC3 transporter permease C-terminal" evidence="8">
    <location>
        <begin position="260"/>
        <end position="377"/>
    </location>
</feature>
<feature type="transmembrane region" description="Helical" evidence="7">
    <location>
        <begin position="347"/>
        <end position="372"/>
    </location>
</feature>
<accession>A0ABN3A128</accession>
<keyword evidence="3 7" id="KW-0812">Transmembrane</keyword>
<dbReference type="Pfam" id="PF02687">
    <property type="entry name" value="FtsX"/>
    <property type="match status" value="2"/>
</dbReference>
<evidence type="ECO:0000256" key="3">
    <source>
        <dbReference type="ARBA" id="ARBA00022692"/>
    </source>
</evidence>
<sequence length="782" mass="80175">MSAVWQVSRAAVKRRKVQTFVIGLVVLTSTVALVVALGLLDAASTPFDRTFDQQYGAHLVVTFDPAKATGAQLAEAAHRPGVTAVSGPFAQVVLTAPPTRTNPPPGVDYPAPGPITVVGRADPGGPVDRVDLWDGRWVSGPGEVVLMRPPGQEFGVNERVGSRILLPDAPPLTIVGFASSLSQSAGAWVTPGQMAALHPTATQLLLRFAHADTDGQVAAGLAAVTAGLPPGASLGSLSYLAVKQDMTGTARAYVPFLLGFGVLGLVVAVLIVANVVSGAVVSGFRHIGVLKALGFTPNQVVSVYLVMVLAPGVAGAVLGTGLGHLAAQPLLRMVFQGFHAGYFSATLSPWVEVLTLLGMPATVLLAALVPALRAHRLSAARAISAGSAPRAGRGLRVQRRLSGTRLPRAVSLGLGLPFARPGRTALTLASLALGVTTVTLATGLASSVNALMLTSKEDVQTVVYVGDASVAGQVQPKLTDQQIDSTLRALPGAARVAAAAPVQLHVVGADQGAWVWFLRGDSATVGGALLKGRWLNGPGEVVAPTPFLRKYGLSVGSRLTLELNGRQQAVTVVGENLDGNADSMDAGWGALTALTSEQAAHRYVNQYWVGLAPGADVGAYDNAVKAAEPGLEPAARGGTNSITVSIVGSTSVLTLLLSTVAALGVFNTVVLNARERRRDLGMLKSIGMTPRQVRVMMVTSMAALGLAGGVLGVPVGIAVHHVIIPAMTDAAGFGLPPGVMAVWHLPLLALLVLAGIAIAVLGALVPAHSAARLTIAEVLRNE</sequence>
<evidence type="ECO:0000259" key="8">
    <source>
        <dbReference type="Pfam" id="PF02687"/>
    </source>
</evidence>
<feature type="transmembrane region" description="Helical" evidence="7">
    <location>
        <begin position="743"/>
        <end position="765"/>
    </location>
</feature>
<feature type="domain" description="ABC3 transporter permease C-terminal" evidence="8">
    <location>
        <begin position="652"/>
        <end position="773"/>
    </location>
</feature>
<dbReference type="InterPro" id="IPR050250">
    <property type="entry name" value="Macrolide_Exporter_MacB"/>
</dbReference>
<comment type="subcellular location">
    <subcellularLocation>
        <location evidence="1">Cell membrane</location>
        <topology evidence="1">Multi-pass membrane protein</topology>
    </subcellularLocation>
</comment>
<dbReference type="Proteomes" id="UP001422759">
    <property type="component" value="Unassembled WGS sequence"/>
</dbReference>
<dbReference type="InterPro" id="IPR003838">
    <property type="entry name" value="ABC3_permease_C"/>
</dbReference>
<feature type="transmembrane region" description="Helical" evidence="7">
    <location>
        <begin position="425"/>
        <end position="445"/>
    </location>
</feature>
<dbReference type="PANTHER" id="PTHR30572:SF17">
    <property type="entry name" value="ABC3 TRANSPORTER PERMEASE PROTEIN DOMAIN-CONTAINING PROTEIN"/>
    <property type="match status" value="1"/>
</dbReference>
<evidence type="ECO:0000313" key="11">
    <source>
        <dbReference type="Proteomes" id="UP001422759"/>
    </source>
</evidence>
<feature type="transmembrane region" description="Helical" evidence="7">
    <location>
        <begin position="253"/>
        <end position="281"/>
    </location>
</feature>
<protein>
    <recommendedName>
        <fullName evidence="12">ABC transport system permease protein</fullName>
    </recommendedName>
</protein>
<keyword evidence="2" id="KW-1003">Cell membrane</keyword>
<feature type="transmembrane region" description="Helical" evidence="7">
    <location>
        <begin position="20"/>
        <end position="40"/>
    </location>
</feature>
<evidence type="ECO:0000256" key="5">
    <source>
        <dbReference type="ARBA" id="ARBA00023136"/>
    </source>
</evidence>
<name>A0ABN3A128_9ACTN</name>
<comment type="similarity">
    <text evidence="6">Belongs to the ABC-4 integral membrane protein family.</text>
</comment>
<keyword evidence="4 7" id="KW-1133">Transmembrane helix</keyword>
<comment type="caution">
    <text evidence="10">The sequence shown here is derived from an EMBL/GenBank/DDBJ whole genome shotgun (WGS) entry which is preliminary data.</text>
</comment>
<keyword evidence="5 7" id="KW-0472">Membrane</keyword>
<feature type="transmembrane region" description="Helical" evidence="7">
    <location>
        <begin position="652"/>
        <end position="674"/>
    </location>
</feature>
<evidence type="ECO:0000256" key="7">
    <source>
        <dbReference type="SAM" id="Phobius"/>
    </source>
</evidence>
<feature type="transmembrane region" description="Helical" evidence="7">
    <location>
        <begin position="695"/>
        <end position="723"/>
    </location>
</feature>
<evidence type="ECO:0000256" key="1">
    <source>
        <dbReference type="ARBA" id="ARBA00004651"/>
    </source>
</evidence>
<dbReference type="EMBL" id="BAAANT010000031">
    <property type="protein sequence ID" value="GAA2151350.1"/>
    <property type="molecule type" value="Genomic_DNA"/>
</dbReference>
<evidence type="ECO:0000256" key="6">
    <source>
        <dbReference type="ARBA" id="ARBA00038076"/>
    </source>
</evidence>
<evidence type="ECO:0000256" key="2">
    <source>
        <dbReference type="ARBA" id="ARBA00022475"/>
    </source>
</evidence>
<gene>
    <name evidence="10" type="ORF">GCM10009760_46640</name>
</gene>
<feature type="transmembrane region" description="Helical" evidence="7">
    <location>
        <begin position="302"/>
        <end position="327"/>
    </location>
</feature>
<proteinExistence type="inferred from homology"/>
<organism evidence="10 11">
    <name type="scientific">Kitasatospora kazusensis</name>
    <dbReference type="NCBI Taxonomy" id="407974"/>
    <lineage>
        <taxon>Bacteria</taxon>
        <taxon>Bacillati</taxon>
        <taxon>Actinomycetota</taxon>
        <taxon>Actinomycetes</taxon>
        <taxon>Kitasatosporales</taxon>
        <taxon>Streptomycetaceae</taxon>
        <taxon>Kitasatospora</taxon>
    </lineage>
</organism>
<keyword evidence="11" id="KW-1185">Reference proteome</keyword>
<evidence type="ECO:0000259" key="9">
    <source>
        <dbReference type="Pfam" id="PF12704"/>
    </source>
</evidence>